<dbReference type="EMBL" id="RBDY01000005">
    <property type="protein sequence ID" value="RKN24850.1"/>
    <property type="molecule type" value="Genomic_DNA"/>
</dbReference>
<proteinExistence type="predicted"/>
<name>A0A3A9WCT5_9ACTN</name>
<sequence>MNDTAHATWVTYIRDERVELPATIDGIRAALPTDAERAAFDVEVSRTPGQDLYRVLARWALATRPDAAEANDEIVARLRAGDFSGVVFPYEELGNESGGESGAAPGGRDEPGAGEEGTG</sequence>
<dbReference type="RefSeq" id="WP_120696615.1">
    <property type="nucleotide sequence ID" value="NZ_RBDX01000005.1"/>
</dbReference>
<dbReference type="Proteomes" id="UP000275024">
    <property type="component" value="Unassembled WGS sequence"/>
</dbReference>
<dbReference type="Proteomes" id="UP000268652">
    <property type="component" value="Unassembled WGS sequence"/>
</dbReference>
<evidence type="ECO:0000313" key="3">
    <source>
        <dbReference type="EMBL" id="RKN24850.1"/>
    </source>
</evidence>
<keyword evidence="4" id="KW-1185">Reference proteome</keyword>
<feature type="region of interest" description="Disordered" evidence="1">
    <location>
        <begin position="91"/>
        <end position="119"/>
    </location>
</feature>
<comment type="caution">
    <text evidence="2">The sequence shown here is derived from an EMBL/GenBank/DDBJ whole genome shotgun (WGS) entry which is preliminary data.</text>
</comment>
<dbReference type="EMBL" id="RBDX01000005">
    <property type="protein sequence ID" value="RKN10590.1"/>
    <property type="molecule type" value="Genomic_DNA"/>
</dbReference>
<accession>A0A3A9WCT5</accession>
<evidence type="ECO:0000313" key="4">
    <source>
        <dbReference type="Proteomes" id="UP000268652"/>
    </source>
</evidence>
<protein>
    <submittedName>
        <fullName evidence="2">Uncharacterized protein</fullName>
    </submittedName>
</protein>
<reference evidence="4 5" key="1">
    <citation type="submission" date="2018-09" db="EMBL/GenBank/DDBJ databases">
        <title>Streptomyces sp. nov. DS1-2, an endophytic actinomycete isolated from roots of Dendrobium scabrilingue.</title>
        <authorList>
            <person name="Kuncharoen N."/>
            <person name="Kudo T."/>
            <person name="Ohkuma M."/>
            <person name="Yuki M."/>
            <person name="Tanasupawat S."/>
        </authorList>
    </citation>
    <scope>NUCLEOTIDE SEQUENCE [LARGE SCALE GENOMIC DNA]</scope>
    <source>
        <strain evidence="2 5">AZ1-7</strain>
        <strain evidence="3 4">DS1-2</strain>
    </source>
</reference>
<gene>
    <name evidence="3" type="ORF">D7318_10385</name>
    <name evidence="2" type="ORF">D7319_09205</name>
</gene>
<organism evidence="2 5">
    <name type="scientific">Streptomyces radicis</name>
    <dbReference type="NCBI Taxonomy" id="1750517"/>
    <lineage>
        <taxon>Bacteria</taxon>
        <taxon>Bacillati</taxon>
        <taxon>Actinomycetota</taxon>
        <taxon>Actinomycetes</taxon>
        <taxon>Kitasatosporales</taxon>
        <taxon>Streptomycetaceae</taxon>
        <taxon>Streptomyces</taxon>
    </lineage>
</organism>
<evidence type="ECO:0000313" key="2">
    <source>
        <dbReference type="EMBL" id="RKN10590.1"/>
    </source>
</evidence>
<evidence type="ECO:0000313" key="5">
    <source>
        <dbReference type="Proteomes" id="UP000275024"/>
    </source>
</evidence>
<dbReference type="OrthoDB" id="4271534at2"/>
<dbReference type="AlphaFoldDB" id="A0A3A9WCT5"/>
<evidence type="ECO:0000256" key="1">
    <source>
        <dbReference type="SAM" id="MobiDB-lite"/>
    </source>
</evidence>
<feature type="compositionally biased region" description="Gly residues" evidence="1">
    <location>
        <begin position="96"/>
        <end position="105"/>
    </location>
</feature>